<accession>A0A511VAK5</accession>
<dbReference type="AlphaFoldDB" id="A0A511VAK5"/>
<dbReference type="EMBL" id="BJXX01000160">
    <property type="protein sequence ID" value="GEN35960.1"/>
    <property type="molecule type" value="Genomic_DNA"/>
</dbReference>
<keyword evidence="2" id="KW-1185">Reference proteome</keyword>
<dbReference type="RefSeq" id="WP_146811463.1">
    <property type="nucleotide sequence ID" value="NZ_BJXX01000160.1"/>
</dbReference>
<proteinExistence type="predicted"/>
<dbReference type="Proteomes" id="UP000321157">
    <property type="component" value="Unassembled WGS sequence"/>
</dbReference>
<protein>
    <recommendedName>
        <fullName evidence="3">Helix-turn-helix domain-containing protein</fullName>
    </recommendedName>
</protein>
<evidence type="ECO:0000313" key="2">
    <source>
        <dbReference type="Proteomes" id="UP000321157"/>
    </source>
</evidence>
<evidence type="ECO:0000313" key="1">
    <source>
        <dbReference type="EMBL" id="GEN35960.1"/>
    </source>
</evidence>
<comment type="caution">
    <text evidence="1">The sequence shown here is derived from an EMBL/GenBank/DDBJ whole genome shotgun (WGS) entry which is preliminary data.</text>
</comment>
<name>A0A511VAK5_9BACL</name>
<evidence type="ECO:0008006" key="3">
    <source>
        <dbReference type="Google" id="ProtNLM"/>
    </source>
</evidence>
<organism evidence="1 2">
    <name type="scientific">Aneurinibacillus danicus</name>
    <dbReference type="NCBI Taxonomy" id="267746"/>
    <lineage>
        <taxon>Bacteria</taxon>
        <taxon>Bacillati</taxon>
        <taxon>Bacillota</taxon>
        <taxon>Bacilli</taxon>
        <taxon>Bacillales</taxon>
        <taxon>Paenibacillaceae</taxon>
        <taxon>Aneurinibacillus group</taxon>
        <taxon>Aneurinibacillus</taxon>
    </lineage>
</organism>
<sequence length="76" mass="8945">MRYYTLSEVANKLTKASRNMLVTQERVWHWIEKEGLHAERVPDNIRVGTRPYLIAESDLISFLQEKGWNVDLIFPA</sequence>
<dbReference type="OrthoDB" id="2625202at2"/>
<gene>
    <name evidence="1" type="ORF">ADA01nite_34200</name>
</gene>
<reference evidence="1 2" key="1">
    <citation type="submission" date="2019-07" db="EMBL/GenBank/DDBJ databases">
        <title>Whole genome shotgun sequence of Aneurinibacillus danicus NBRC 102444.</title>
        <authorList>
            <person name="Hosoyama A."/>
            <person name="Uohara A."/>
            <person name="Ohji S."/>
            <person name="Ichikawa N."/>
        </authorList>
    </citation>
    <scope>NUCLEOTIDE SEQUENCE [LARGE SCALE GENOMIC DNA]</scope>
    <source>
        <strain evidence="1 2">NBRC 102444</strain>
    </source>
</reference>